<organism evidence="2 3">
    <name type="scientific">Polyplosphaeria fusca</name>
    <dbReference type="NCBI Taxonomy" id="682080"/>
    <lineage>
        <taxon>Eukaryota</taxon>
        <taxon>Fungi</taxon>
        <taxon>Dikarya</taxon>
        <taxon>Ascomycota</taxon>
        <taxon>Pezizomycotina</taxon>
        <taxon>Dothideomycetes</taxon>
        <taxon>Pleosporomycetidae</taxon>
        <taxon>Pleosporales</taxon>
        <taxon>Tetraplosphaeriaceae</taxon>
        <taxon>Polyplosphaeria</taxon>
    </lineage>
</organism>
<evidence type="ECO:0000256" key="1">
    <source>
        <dbReference type="SAM" id="Coils"/>
    </source>
</evidence>
<comment type="caution">
    <text evidence="2">The sequence shown here is derived from an EMBL/GenBank/DDBJ whole genome shotgun (WGS) entry which is preliminary data.</text>
</comment>
<reference evidence="2" key="1">
    <citation type="journal article" date="2020" name="Stud. Mycol.">
        <title>101 Dothideomycetes genomes: a test case for predicting lifestyles and emergence of pathogens.</title>
        <authorList>
            <person name="Haridas S."/>
            <person name="Albert R."/>
            <person name="Binder M."/>
            <person name="Bloem J."/>
            <person name="Labutti K."/>
            <person name="Salamov A."/>
            <person name="Andreopoulos B."/>
            <person name="Baker S."/>
            <person name="Barry K."/>
            <person name="Bills G."/>
            <person name="Bluhm B."/>
            <person name="Cannon C."/>
            <person name="Castanera R."/>
            <person name="Culley D."/>
            <person name="Daum C."/>
            <person name="Ezra D."/>
            <person name="Gonzalez J."/>
            <person name="Henrissat B."/>
            <person name="Kuo A."/>
            <person name="Liang C."/>
            <person name="Lipzen A."/>
            <person name="Lutzoni F."/>
            <person name="Magnuson J."/>
            <person name="Mondo S."/>
            <person name="Nolan M."/>
            <person name="Ohm R."/>
            <person name="Pangilinan J."/>
            <person name="Park H.-J."/>
            <person name="Ramirez L."/>
            <person name="Alfaro M."/>
            <person name="Sun H."/>
            <person name="Tritt A."/>
            <person name="Yoshinaga Y."/>
            <person name="Zwiers L.-H."/>
            <person name="Turgeon B."/>
            <person name="Goodwin S."/>
            <person name="Spatafora J."/>
            <person name="Crous P."/>
            <person name="Grigoriev I."/>
        </authorList>
    </citation>
    <scope>NUCLEOTIDE SEQUENCE</scope>
    <source>
        <strain evidence="2">CBS 125425</strain>
    </source>
</reference>
<evidence type="ECO:0000313" key="3">
    <source>
        <dbReference type="Proteomes" id="UP000799444"/>
    </source>
</evidence>
<dbReference type="AlphaFoldDB" id="A0A9P4R2I4"/>
<dbReference type="Proteomes" id="UP000799444">
    <property type="component" value="Unassembled WGS sequence"/>
</dbReference>
<feature type="coiled-coil region" evidence="1">
    <location>
        <begin position="172"/>
        <end position="207"/>
    </location>
</feature>
<keyword evidence="1" id="KW-0175">Coiled coil</keyword>
<dbReference type="EMBL" id="ML996112">
    <property type="protein sequence ID" value="KAF2737972.1"/>
    <property type="molecule type" value="Genomic_DNA"/>
</dbReference>
<sequence>MTTIENTRGCIEKIPFSFLKYSEYKDWVTKGGLQQFRDEHGLGEDFLEELSSLPTEVIGAYISTLDAIPGLRARVEDEFRRSCREQTAEVHSRRMYQAMKLAGDGSSSTEDEDNDTSDYVITVADPSAGADAGSTLSIKQTYKARPHGTWWKYIVRYYKSGLSTRKGRSEKNLELSEKNLELSEKNLELSEKNLELSEKNLELSEKNLGDFW</sequence>
<protein>
    <submittedName>
        <fullName evidence="2">Uncharacterized protein</fullName>
    </submittedName>
</protein>
<proteinExistence type="predicted"/>
<name>A0A9P4R2I4_9PLEO</name>
<evidence type="ECO:0000313" key="2">
    <source>
        <dbReference type="EMBL" id="KAF2737972.1"/>
    </source>
</evidence>
<accession>A0A9P4R2I4</accession>
<keyword evidence="3" id="KW-1185">Reference proteome</keyword>
<gene>
    <name evidence="2" type="ORF">EJ04DRAFT_561121</name>
</gene>